<feature type="region of interest" description="Disordered" evidence="1">
    <location>
        <begin position="354"/>
        <end position="375"/>
    </location>
</feature>
<dbReference type="Proteomes" id="UP001152747">
    <property type="component" value="Unassembled WGS sequence"/>
</dbReference>
<evidence type="ECO:0000313" key="2">
    <source>
        <dbReference type="EMBL" id="CAI5451222.1"/>
    </source>
</evidence>
<name>A0A9P1IW40_9PELO</name>
<dbReference type="EMBL" id="CANHGI010000005">
    <property type="protein sequence ID" value="CAI5451222.1"/>
    <property type="molecule type" value="Genomic_DNA"/>
</dbReference>
<feature type="region of interest" description="Disordered" evidence="1">
    <location>
        <begin position="99"/>
        <end position="127"/>
    </location>
</feature>
<feature type="compositionally biased region" description="Low complexity" evidence="1">
    <location>
        <begin position="151"/>
        <end position="178"/>
    </location>
</feature>
<organism evidence="2 3">
    <name type="scientific">Caenorhabditis angaria</name>
    <dbReference type="NCBI Taxonomy" id="860376"/>
    <lineage>
        <taxon>Eukaryota</taxon>
        <taxon>Metazoa</taxon>
        <taxon>Ecdysozoa</taxon>
        <taxon>Nematoda</taxon>
        <taxon>Chromadorea</taxon>
        <taxon>Rhabditida</taxon>
        <taxon>Rhabditina</taxon>
        <taxon>Rhabditomorpha</taxon>
        <taxon>Rhabditoidea</taxon>
        <taxon>Rhabditidae</taxon>
        <taxon>Peloderinae</taxon>
        <taxon>Caenorhabditis</taxon>
    </lineage>
</organism>
<accession>A0A9P1IW40</accession>
<dbReference type="Pfam" id="PF13909">
    <property type="entry name" value="zf-H2C2_5"/>
    <property type="match status" value="1"/>
</dbReference>
<feature type="compositionally biased region" description="Polar residues" evidence="1">
    <location>
        <begin position="195"/>
        <end position="247"/>
    </location>
</feature>
<evidence type="ECO:0008006" key="4">
    <source>
        <dbReference type="Google" id="ProtNLM"/>
    </source>
</evidence>
<feature type="compositionally biased region" description="Low complexity" evidence="1">
    <location>
        <begin position="117"/>
        <end position="127"/>
    </location>
</feature>
<keyword evidence="3" id="KW-1185">Reference proteome</keyword>
<evidence type="ECO:0000313" key="3">
    <source>
        <dbReference type="Proteomes" id="UP001152747"/>
    </source>
</evidence>
<feature type="compositionally biased region" description="Polar residues" evidence="1">
    <location>
        <begin position="541"/>
        <end position="554"/>
    </location>
</feature>
<sequence length="554" mass="61459">MLQQILGIGSGSSSANDLKRIVIKQENMSGQQQPHDYSWQTAPPSTSVTGTSELFSSTFAMLSDNSTYSANDNNQWNVNKAPLTQSILFEQPQIQPISSINSFDPPVRFDPPYAYRQQQQQQQQPTYSTNNITQHYYIQQQHPQPRPYVPVPQTQQQQFYQPTTATTTSTSSTPQTQQLLMAPSAVVMRPEPLRPTNNSKIEQRKSPQVSRQQSNTVSPCDDVSLNSPGLTSSASGTPPLNADTSTDLEGPDEERVMCMACRGVYPSRRSLTGHIGRNEKCREIIGRNYLDAVASGVNPPIPGTDAAIKSGAITTGQDGMSPVCPFCDRFISHYKGNIRRHINQCCKNTEPIKRPGSGELNKSKLKKPKTEDGFHQPDFNDYEAMNHMMTGSGSQLSPQSSSYYGGSDLCSPNGGGPAGAAYSNYEGFHTPQKNGPKREQAPPDDAYICEDCDFVTVYKGNMKRHLNTCHPVTDCKNLKVVEWDMKLESMRASNMGIVGDRLQEKLALHKQNSSRGRKPRKKKENQNSEESEPLIEEYKPTISNVPDSYVTYAQ</sequence>
<protein>
    <recommendedName>
        <fullName evidence="4">C2H2-type domain-containing protein</fullName>
    </recommendedName>
</protein>
<dbReference type="OrthoDB" id="5843400at2759"/>
<feature type="region of interest" description="Disordered" evidence="1">
    <location>
        <begin position="140"/>
        <end position="251"/>
    </location>
</feature>
<evidence type="ECO:0000256" key="1">
    <source>
        <dbReference type="SAM" id="MobiDB-lite"/>
    </source>
</evidence>
<feature type="region of interest" description="Disordered" evidence="1">
    <location>
        <begin position="509"/>
        <end position="554"/>
    </location>
</feature>
<reference evidence="2" key="1">
    <citation type="submission" date="2022-11" db="EMBL/GenBank/DDBJ databases">
        <authorList>
            <person name="Kikuchi T."/>
        </authorList>
    </citation>
    <scope>NUCLEOTIDE SEQUENCE</scope>
    <source>
        <strain evidence="2">PS1010</strain>
    </source>
</reference>
<dbReference type="AlphaFoldDB" id="A0A9P1IW40"/>
<proteinExistence type="predicted"/>
<comment type="caution">
    <text evidence="2">The sequence shown here is derived from an EMBL/GenBank/DDBJ whole genome shotgun (WGS) entry which is preliminary data.</text>
</comment>
<gene>
    <name evidence="2" type="ORF">CAMP_LOCUS13859</name>
</gene>